<sequence length="85" mass="9620">MRNSTKRSKSNKHTFTKCFFLFAGLVILITTVTGCGLERDEHTVQFQQLQQPNENGDSLPVWLDVYSKSVIQDVYSPRGSSEVLP</sequence>
<accession>A0A1R1BUG8</accession>
<organism evidence="1 2">
    <name type="scientific">Paenibacillus amylolyticus</name>
    <dbReference type="NCBI Taxonomy" id="1451"/>
    <lineage>
        <taxon>Bacteria</taxon>
        <taxon>Bacillati</taxon>
        <taxon>Bacillota</taxon>
        <taxon>Bacilli</taxon>
        <taxon>Bacillales</taxon>
        <taxon>Paenibacillaceae</taxon>
        <taxon>Paenibacillus</taxon>
    </lineage>
</organism>
<gene>
    <name evidence="1" type="ORF">BK131_16175</name>
</gene>
<comment type="caution">
    <text evidence="1">The sequence shown here is derived from an EMBL/GenBank/DDBJ whole genome shotgun (WGS) entry which is preliminary data.</text>
</comment>
<dbReference type="Proteomes" id="UP000187134">
    <property type="component" value="Unassembled WGS sequence"/>
</dbReference>
<protein>
    <submittedName>
        <fullName evidence="1">Uncharacterized protein</fullName>
    </submittedName>
</protein>
<evidence type="ECO:0000313" key="1">
    <source>
        <dbReference type="EMBL" id="OMF13441.1"/>
    </source>
</evidence>
<dbReference type="PROSITE" id="PS51257">
    <property type="entry name" value="PROKAR_LIPOPROTEIN"/>
    <property type="match status" value="1"/>
</dbReference>
<reference evidence="1 2" key="1">
    <citation type="submission" date="2016-11" db="EMBL/GenBank/DDBJ databases">
        <title>Paenibacillus species isolates.</title>
        <authorList>
            <person name="Beno S.M."/>
        </authorList>
    </citation>
    <scope>NUCLEOTIDE SEQUENCE [LARGE SCALE GENOMIC DNA]</scope>
    <source>
        <strain evidence="1 2">FSL H8-0246</strain>
    </source>
</reference>
<dbReference type="AlphaFoldDB" id="A0A1R1BUG8"/>
<evidence type="ECO:0000313" key="2">
    <source>
        <dbReference type="Proteomes" id="UP000187134"/>
    </source>
</evidence>
<name>A0A1R1BUG8_PAEAM</name>
<proteinExistence type="predicted"/>
<dbReference type="EMBL" id="MRTJ01000005">
    <property type="protein sequence ID" value="OMF13441.1"/>
    <property type="molecule type" value="Genomic_DNA"/>
</dbReference>